<dbReference type="PIRSF" id="PIRSF014422">
    <property type="entry name" value="UCP014422"/>
    <property type="match status" value="1"/>
</dbReference>
<dbReference type="AlphaFoldDB" id="A0A7C1ICN1"/>
<accession>A0A7C1ICN1</accession>
<reference evidence="1" key="1">
    <citation type="journal article" date="2020" name="mSystems">
        <title>Genome- and Community-Level Interaction Insights into Carbon Utilization and Element Cycling Functions of Hydrothermarchaeota in Hydrothermal Sediment.</title>
        <authorList>
            <person name="Zhou Z."/>
            <person name="Liu Y."/>
            <person name="Xu W."/>
            <person name="Pan J."/>
            <person name="Luo Z.H."/>
            <person name="Li M."/>
        </authorList>
    </citation>
    <scope>NUCLEOTIDE SEQUENCE [LARGE SCALE GENOMIC DNA]</scope>
    <source>
        <strain evidence="1">SpSt-123</strain>
    </source>
</reference>
<dbReference type="InterPro" id="IPR016618">
    <property type="entry name" value="UCP014422"/>
</dbReference>
<proteinExistence type="predicted"/>
<protein>
    <submittedName>
        <fullName evidence="1">Uncharacterized protein</fullName>
    </submittedName>
</protein>
<dbReference type="EMBL" id="DSDY01000025">
    <property type="protein sequence ID" value="HDS10130.1"/>
    <property type="molecule type" value="Genomic_DNA"/>
</dbReference>
<sequence length="154" mass="17614">MSLVKLSLPPRIKVLEALGAIADGRVNVIDDKRCRVVSSEGNRTYEVYVDLEKGLAYSNDNGTMYRSYIGYPIISFLMMKNIVPFDADIALKLKDIKWKILNENYKKYSLVEEHVKRLFASRGGNVEMLEKLVAEVLRGLRNLTLYKLESPPKE</sequence>
<evidence type="ECO:0000313" key="1">
    <source>
        <dbReference type="EMBL" id="HDS10130.1"/>
    </source>
</evidence>
<organism evidence="1">
    <name type="scientific">Fervidicoccus fontis</name>
    <dbReference type="NCBI Taxonomy" id="683846"/>
    <lineage>
        <taxon>Archaea</taxon>
        <taxon>Thermoproteota</taxon>
        <taxon>Thermoprotei</taxon>
        <taxon>Fervidicoccales</taxon>
        <taxon>Fervidicoccaceae</taxon>
        <taxon>Fervidicoccus</taxon>
    </lineage>
</organism>
<comment type="caution">
    <text evidence="1">The sequence shown here is derived from an EMBL/GenBank/DDBJ whole genome shotgun (WGS) entry which is preliminary data.</text>
</comment>
<gene>
    <name evidence="1" type="ORF">ENO04_00680</name>
</gene>
<name>A0A7C1ICN1_9CREN</name>